<dbReference type="InterPro" id="IPR025736">
    <property type="entry name" value="PucR_C-HTH_dom"/>
</dbReference>
<keyword evidence="6" id="KW-1185">Reference proteome</keyword>
<dbReference type="InterPro" id="IPR042070">
    <property type="entry name" value="PucR_C-HTH_sf"/>
</dbReference>
<dbReference type="PANTHER" id="PTHR33744:SF1">
    <property type="entry name" value="DNA-BINDING TRANSCRIPTIONAL ACTIVATOR ADER"/>
    <property type="match status" value="1"/>
</dbReference>
<dbReference type="AlphaFoldDB" id="A0A6G2B9E2"/>
<dbReference type="InterPro" id="IPR041522">
    <property type="entry name" value="CdaR_GGDEF"/>
</dbReference>
<evidence type="ECO:0000259" key="3">
    <source>
        <dbReference type="Pfam" id="PF13556"/>
    </source>
</evidence>
<comment type="caution">
    <text evidence="5">The sequence shown here is derived from an EMBL/GenBank/DDBJ whole genome shotgun (WGS) entry which is preliminary data.</text>
</comment>
<evidence type="ECO:0000313" key="5">
    <source>
        <dbReference type="EMBL" id="MTE18746.1"/>
    </source>
</evidence>
<evidence type="ECO:0000259" key="4">
    <source>
        <dbReference type="Pfam" id="PF17853"/>
    </source>
</evidence>
<dbReference type="Proteomes" id="UP000473014">
    <property type="component" value="Unassembled WGS sequence"/>
</dbReference>
<dbReference type="InterPro" id="IPR051448">
    <property type="entry name" value="CdaR-like_regulators"/>
</dbReference>
<comment type="similarity">
    <text evidence="1">Belongs to the CdaR family.</text>
</comment>
<name>A0A6G2B9E2_9ACTN</name>
<evidence type="ECO:0000313" key="6">
    <source>
        <dbReference type="Proteomes" id="UP000473014"/>
    </source>
</evidence>
<dbReference type="Pfam" id="PF17853">
    <property type="entry name" value="GGDEF_2"/>
    <property type="match status" value="1"/>
</dbReference>
<feature type="compositionally biased region" description="Gly residues" evidence="2">
    <location>
        <begin position="251"/>
        <end position="267"/>
    </location>
</feature>
<dbReference type="EMBL" id="WIXO01000001">
    <property type="protein sequence ID" value="MTE18746.1"/>
    <property type="molecule type" value="Genomic_DNA"/>
</dbReference>
<feature type="domain" description="PucR C-terminal helix-turn-helix" evidence="3">
    <location>
        <begin position="345"/>
        <end position="401"/>
    </location>
</feature>
<feature type="compositionally biased region" description="Basic and acidic residues" evidence="2">
    <location>
        <begin position="236"/>
        <end position="247"/>
    </location>
</feature>
<accession>A0A6G2B9E2</accession>
<feature type="domain" description="CdaR GGDEF-like" evidence="4">
    <location>
        <begin position="138"/>
        <end position="288"/>
    </location>
</feature>
<dbReference type="RefSeq" id="WP_162465883.1">
    <property type="nucleotide sequence ID" value="NZ_WIXO01000001.1"/>
</dbReference>
<evidence type="ECO:0000256" key="2">
    <source>
        <dbReference type="SAM" id="MobiDB-lite"/>
    </source>
</evidence>
<dbReference type="PANTHER" id="PTHR33744">
    <property type="entry name" value="CARBOHYDRATE DIACID REGULATOR"/>
    <property type="match status" value="1"/>
</dbReference>
<reference evidence="5 6" key="1">
    <citation type="submission" date="2019-11" db="EMBL/GenBank/DDBJ databases">
        <authorList>
            <person name="Yuan L."/>
        </authorList>
    </citation>
    <scope>NUCLEOTIDE SEQUENCE [LARGE SCALE GENOMIC DNA]</scope>
    <source>
        <strain evidence="5 6">TRM43335</strain>
    </source>
</reference>
<dbReference type="Gene3D" id="1.10.10.2840">
    <property type="entry name" value="PucR C-terminal helix-turn-helix domain"/>
    <property type="match status" value="1"/>
</dbReference>
<organism evidence="5 6">
    <name type="scientific">Streptomyces taklimakanensis</name>
    <dbReference type="NCBI Taxonomy" id="2569853"/>
    <lineage>
        <taxon>Bacteria</taxon>
        <taxon>Bacillati</taxon>
        <taxon>Actinomycetota</taxon>
        <taxon>Actinomycetes</taxon>
        <taxon>Kitasatosporales</taxon>
        <taxon>Streptomycetaceae</taxon>
        <taxon>Streptomyces</taxon>
    </lineage>
</organism>
<protein>
    <submittedName>
        <fullName evidence="5">PucR family transcriptional regulator</fullName>
    </submittedName>
</protein>
<sequence length="423" mass="42744">MKGLLLRLSALDADAATAVRVIAHFEALLGGGPDPATLARSTAGLAGCPAGLELPDGRAARFGPDGAALPGAPAHVSGRVGLEPAGRVWLERPGVPGPFDELVLEWMAIAARVLAGRPRQTRPPRAADPALVELVLSGREDAADRARALRLLGLDPAVPLRVVAVTGGPGADPGVEAVALLGRGAVRGAVRVARVGALGAVLVQRPDGAPEDPAGAKGADAGPTTRAASPTAELRAAVRERARDRSAGRAHGLGDGPSPGRGVRVGVGGATDPLDACASWRQARAALRFTAPGTPEEAVADHDELGPVALLADIPVTRLRGQADVRRLAELARGAGGGGGQGADLLAALAAFCRTGSLRQAAAGLHLHHSSVAARLAHVEKGTGWRLRDPQDRFRAHLALYALRLIDTGTDTGDAVGAGTGTG</sequence>
<gene>
    <name evidence="5" type="ORF">F0L17_06275</name>
</gene>
<dbReference type="Pfam" id="PF13556">
    <property type="entry name" value="HTH_30"/>
    <property type="match status" value="1"/>
</dbReference>
<feature type="compositionally biased region" description="Low complexity" evidence="2">
    <location>
        <begin position="205"/>
        <end position="223"/>
    </location>
</feature>
<proteinExistence type="inferred from homology"/>
<evidence type="ECO:0000256" key="1">
    <source>
        <dbReference type="ARBA" id="ARBA00006754"/>
    </source>
</evidence>
<feature type="region of interest" description="Disordered" evidence="2">
    <location>
        <begin position="205"/>
        <end position="267"/>
    </location>
</feature>